<proteinExistence type="inferred from homology"/>
<dbReference type="Gene3D" id="2.60.15.10">
    <property type="entry name" value="F0F1 ATP synthase delta/epsilon subunit, N-terminal"/>
    <property type="match status" value="1"/>
</dbReference>
<evidence type="ECO:0000313" key="14">
    <source>
        <dbReference type="Proteomes" id="UP000641137"/>
    </source>
</evidence>
<evidence type="ECO:0000256" key="4">
    <source>
        <dbReference type="ARBA" id="ARBA00022448"/>
    </source>
</evidence>
<dbReference type="AlphaFoldDB" id="A0A8J3GHR1"/>
<evidence type="ECO:0000256" key="7">
    <source>
        <dbReference type="ARBA" id="ARBA00023136"/>
    </source>
</evidence>
<dbReference type="InterPro" id="IPR020546">
    <property type="entry name" value="ATP_synth_F1_dsu/esu_N"/>
</dbReference>
<sequence>MAEQFKFELVSPAKILFSDSAVSVVLPGSEGEMTVMGNHSPLISTLKPGVITVSTANGATDRFVVYGGVADIKPDVCTVLAEAAVHRDQIDMEDIAKRVEDARKAVASAESDQHRFDAEALLANLSHLEHTLKN</sequence>
<gene>
    <name evidence="10 13" type="primary">atpC</name>
    <name evidence="13" type="ORF">GCM10010136_22220</name>
</gene>
<evidence type="ECO:0000256" key="5">
    <source>
        <dbReference type="ARBA" id="ARBA00022781"/>
    </source>
</evidence>
<evidence type="ECO:0000313" key="13">
    <source>
        <dbReference type="EMBL" id="GHC73812.1"/>
    </source>
</evidence>
<dbReference type="EMBL" id="BMZO01000007">
    <property type="protein sequence ID" value="GHC73812.1"/>
    <property type="molecule type" value="Genomic_DNA"/>
</dbReference>
<reference evidence="13" key="1">
    <citation type="journal article" date="2014" name="Int. J. Syst. Evol. Microbiol.">
        <title>Complete genome sequence of Corynebacterium casei LMG S-19264T (=DSM 44701T), isolated from a smear-ripened cheese.</title>
        <authorList>
            <consortium name="US DOE Joint Genome Institute (JGI-PGF)"/>
            <person name="Walter F."/>
            <person name="Albersmeier A."/>
            <person name="Kalinowski J."/>
            <person name="Ruckert C."/>
        </authorList>
    </citation>
    <scope>NUCLEOTIDE SEQUENCE</scope>
    <source>
        <strain evidence="13">KCTC 42097</strain>
    </source>
</reference>
<keyword evidence="4 10" id="KW-0813">Transport</keyword>
<organism evidence="13 14">
    <name type="scientific">Limoniibacter endophyticus</name>
    <dbReference type="NCBI Taxonomy" id="1565040"/>
    <lineage>
        <taxon>Bacteria</taxon>
        <taxon>Pseudomonadati</taxon>
        <taxon>Pseudomonadota</taxon>
        <taxon>Alphaproteobacteria</taxon>
        <taxon>Hyphomicrobiales</taxon>
        <taxon>Bartonellaceae</taxon>
        <taxon>Limoniibacter</taxon>
    </lineage>
</organism>
<evidence type="ECO:0000256" key="8">
    <source>
        <dbReference type="ARBA" id="ARBA00023196"/>
    </source>
</evidence>
<evidence type="ECO:0000256" key="11">
    <source>
        <dbReference type="RuleBase" id="RU003656"/>
    </source>
</evidence>
<keyword evidence="6 10" id="KW-0406">Ion transport</keyword>
<dbReference type="NCBIfam" id="TIGR01216">
    <property type="entry name" value="ATP_synt_epsi"/>
    <property type="match status" value="1"/>
</dbReference>
<dbReference type="HAMAP" id="MF_00530">
    <property type="entry name" value="ATP_synth_epsil_bac"/>
    <property type="match status" value="1"/>
</dbReference>
<comment type="similarity">
    <text evidence="3 10 11">Belongs to the ATPase epsilon chain family.</text>
</comment>
<keyword evidence="5 10" id="KW-0375">Hydrogen ion transport</keyword>
<evidence type="ECO:0000256" key="1">
    <source>
        <dbReference type="ARBA" id="ARBA00003543"/>
    </source>
</evidence>
<protein>
    <recommendedName>
        <fullName evidence="10">ATP synthase epsilon chain</fullName>
    </recommendedName>
    <alternativeName>
        <fullName evidence="10">ATP synthase F1 sector epsilon subunit</fullName>
    </alternativeName>
    <alternativeName>
        <fullName evidence="10">F-ATPase epsilon subunit</fullName>
    </alternativeName>
</protein>
<dbReference type="GO" id="GO:0012505">
    <property type="term" value="C:endomembrane system"/>
    <property type="evidence" value="ECO:0007669"/>
    <property type="project" value="UniProtKB-SubCell"/>
</dbReference>
<dbReference type="RefSeq" id="WP_189490101.1">
    <property type="nucleotide sequence ID" value="NZ_BMZO01000007.1"/>
</dbReference>
<dbReference type="Proteomes" id="UP000641137">
    <property type="component" value="Unassembled WGS sequence"/>
</dbReference>
<dbReference type="NCBIfam" id="NF001851">
    <property type="entry name" value="PRK00571.2-4"/>
    <property type="match status" value="1"/>
</dbReference>
<feature type="domain" description="ATP synthase F1 complex delta/epsilon subunit N-terminal" evidence="12">
    <location>
        <begin position="5"/>
        <end position="84"/>
    </location>
</feature>
<comment type="subunit">
    <text evidence="10 11">F-type ATPases have 2 components, CF(1) - the catalytic core - and CF(0) - the membrane proton channel. CF(1) has five subunits: alpha(3), beta(3), gamma(1), delta(1), epsilon(1). CF(0) has three main subunits: a, b and c.</text>
</comment>
<evidence type="ECO:0000256" key="9">
    <source>
        <dbReference type="ARBA" id="ARBA00023310"/>
    </source>
</evidence>
<keyword evidence="7 10" id="KW-0472">Membrane</keyword>
<dbReference type="GO" id="GO:0045259">
    <property type="term" value="C:proton-transporting ATP synthase complex"/>
    <property type="evidence" value="ECO:0007669"/>
    <property type="project" value="UniProtKB-KW"/>
</dbReference>
<comment type="caution">
    <text evidence="13">The sequence shown here is derived from an EMBL/GenBank/DDBJ whole genome shotgun (WGS) entry which is preliminary data.</text>
</comment>
<dbReference type="PANTHER" id="PTHR13822">
    <property type="entry name" value="ATP SYNTHASE DELTA/EPSILON CHAIN"/>
    <property type="match status" value="1"/>
</dbReference>
<name>A0A8J3GHR1_9HYPH</name>
<keyword evidence="9 10" id="KW-0066">ATP synthesis</keyword>
<dbReference type="Pfam" id="PF02823">
    <property type="entry name" value="ATP-synt_DE_N"/>
    <property type="match status" value="1"/>
</dbReference>
<evidence type="ECO:0000256" key="3">
    <source>
        <dbReference type="ARBA" id="ARBA00005712"/>
    </source>
</evidence>
<reference evidence="13" key="2">
    <citation type="submission" date="2020-09" db="EMBL/GenBank/DDBJ databases">
        <authorList>
            <person name="Sun Q."/>
            <person name="Kim S."/>
        </authorList>
    </citation>
    <scope>NUCLEOTIDE SEQUENCE</scope>
    <source>
        <strain evidence="13">KCTC 42097</strain>
    </source>
</reference>
<evidence type="ECO:0000256" key="6">
    <source>
        <dbReference type="ARBA" id="ARBA00023065"/>
    </source>
</evidence>
<comment type="subcellular location">
    <subcellularLocation>
        <location evidence="10">Cell membrane</location>
        <topology evidence="10">Peripheral membrane protein</topology>
    </subcellularLocation>
    <subcellularLocation>
        <location evidence="2">Endomembrane system</location>
        <topology evidence="2">Peripheral membrane protein</topology>
    </subcellularLocation>
</comment>
<comment type="function">
    <text evidence="1 10">Produces ATP from ADP in the presence of a proton gradient across the membrane.</text>
</comment>
<keyword evidence="8 10" id="KW-0139">CF(1)</keyword>
<keyword evidence="14" id="KW-1185">Reference proteome</keyword>
<dbReference type="PANTHER" id="PTHR13822:SF10">
    <property type="entry name" value="ATP SYNTHASE EPSILON CHAIN, CHLOROPLASTIC"/>
    <property type="match status" value="1"/>
</dbReference>
<dbReference type="SUPFAM" id="SSF51344">
    <property type="entry name" value="Epsilon subunit of F1F0-ATP synthase N-terminal domain"/>
    <property type="match status" value="1"/>
</dbReference>
<keyword evidence="10" id="KW-1003">Cell membrane</keyword>
<dbReference type="InterPro" id="IPR036771">
    <property type="entry name" value="ATPsynth_dsu/esu_N"/>
</dbReference>
<dbReference type="GO" id="GO:0046933">
    <property type="term" value="F:proton-transporting ATP synthase activity, rotational mechanism"/>
    <property type="evidence" value="ECO:0007669"/>
    <property type="project" value="UniProtKB-UniRule"/>
</dbReference>
<dbReference type="CDD" id="cd12152">
    <property type="entry name" value="F1-ATPase_delta"/>
    <property type="match status" value="1"/>
</dbReference>
<accession>A0A8J3GHR1</accession>
<evidence type="ECO:0000256" key="2">
    <source>
        <dbReference type="ARBA" id="ARBA00004184"/>
    </source>
</evidence>
<dbReference type="InterPro" id="IPR001469">
    <property type="entry name" value="ATP_synth_F1_dsu/esu"/>
</dbReference>
<evidence type="ECO:0000256" key="10">
    <source>
        <dbReference type="HAMAP-Rule" id="MF_00530"/>
    </source>
</evidence>
<dbReference type="GO" id="GO:0005524">
    <property type="term" value="F:ATP binding"/>
    <property type="evidence" value="ECO:0007669"/>
    <property type="project" value="UniProtKB-UniRule"/>
</dbReference>
<evidence type="ECO:0000259" key="12">
    <source>
        <dbReference type="Pfam" id="PF02823"/>
    </source>
</evidence>
<dbReference type="GO" id="GO:0005886">
    <property type="term" value="C:plasma membrane"/>
    <property type="evidence" value="ECO:0007669"/>
    <property type="project" value="UniProtKB-SubCell"/>
</dbReference>